<dbReference type="InterPro" id="IPR000566">
    <property type="entry name" value="Lipocln_cytosolic_FA-bd_dom"/>
</dbReference>
<dbReference type="AlphaFoldDB" id="A0A4R4PTD8"/>
<evidence type="ECO:0000259" key="1">
    <source>
        <dbReference type="Pfam" id="PF00061"/>
    </source>
</evidence>
<gene>
    <name evidence="2" type="ORF">E1261_24120</name>
</gene>
<dbReference type="PRINTS" id="PR00178">
    <property type="entry name" value="FATTYACIDBP"/>
</dbReference>
<dbReference type="PANTHER" id="PTHR11955">
    <property type="entry name" value="FATTY ACID BINDING PROTEIN"/>
    <property type="match status" value="1"/>
</dbReference>
<feature type="domain" description="Lipocalin/cytosolic fatty-acid binding" evidence="1">
    <location>
        <begin position="6"/>
        <end position="92"/>
    </location>
</feature>
<dbReference type="EMBL" id="SMKA01000123">
    <property type="protein sequence ID" value="TDC25453.1"/>
    <property type="molecule type" value="Genomic_DNA"/>
</dbReference>
<keyword evidence="3" id="KW-1185">Reference proteome</keyword>
<proteinExistence type="predicted"/>
<dbReference type="RefSeq" id="WP_132410183.1">
    <property type="nucleotide sequence ID" value="NZ_SMKA01000123.1"/>
</dbReference>
<dbReference type="InterPro" id="IPR031259">
    <property type="entry name" value="ILBP"/>
</dbReference>
<dbReference type="Proteomes" id="UP000295075">
    <property type="component" value="Unassembled WGS sequence"/>
</dbReference>
<name>A0A4R4PTD8_9ACTN</name>
<dbReference type="CDD" id="cd00742">
    <property type="entry name" value="FABP"/>
    <property type="match status" value="1"/>
</dbReference>
<dbReference type="InterPro" id="IPR000463">
    <property type="entry name" value="Fatty_acid-bd"/>
</dbReference>
<sequence>MSDVIVGTYQQVSSVNYDEYLKAIGVSMITRKVAGNVLQVLHISVAEDIWTIKETSTFKNSEMKFELGQEFDAETADGRKAKNVITRDGNQLTRIQSVGGADLTSTYIFDETGLELMLDATNGVVAHKQFTRV</sequence>
<evidence type="ECO:0000313" key="2">
    <source>
        <dbReference type="EMBL" id="TDC25453.1"/>
    </source>
</evidence>
<dbReference type="OrthoDB" id="4298413at2"/>
<dbReference type="InterPro" id="IPR012674">
    <property type="entry name" value="Calycin"/>
</dbReference>
<dbReference type="Pfam" id="PF00061">
    <property type="entry name" value="Lipocalin"/>
    <property type="match status" value="1"/>
</dbReference>
<organism evidence="2 3">
    <name type="scientific">Kribbella albertanoniae</name>
    <dbReference type="NCBI Taxonomy" id="1266829"/>
    <lineage>
        <taxon>Bacteria</taxon>
        <taxon>Bacillati</taxon>
        <taxon>Actinomycetota</taxon>
        <taxon>Actinomycetes</taxon>
        <taxon>Propionibacteriales</taxon>
        <taxon>Kribbellaceae</taxon>
        <taxon>Kribbella</taxon>
    </lineage>
</organism>
<dbReference type="GO" id="GO:0008289">
    <property type="term" value="F:lipid binding"/>
    <property type="evidence" value="ECO:0007669"/>
    <property type="project" value="InterPro"/>
</dbReference>
<accession>A0A4R4PTD8</accession>
<reference evidence="2 3" key="1">
    <citation type="submission" date="2019-03" db="EMBL/GenBank/DDBJ databases">
        <title>Draft genome sequences of novel Actinobacteria.</title>
        <authorList>
            <person name="Sahin N."/>
            <person name="Ay H."/>
            <person name="Saygin H."/>
        </authorList>
    </citation>
    <scope>NUCLEOTIDE SEQUENCE [LARGE SCALE GENOMIC DNA]</scope>
    <source>
        <strain evidence="2 3">JCM 30547</strain>
    </source>
</reference>
<protein>
    <submittedName>
        <fullName evidence="2">Lipocalin/fatty-acid binding family protein</fullName>
    </submittedName>
</protein>
<comment type="caution">
    <text evidence="2">The sequence shown here is derived from an EMBL/GenBank/DDBJ whole genome shotgun (WGS) entry which is preliminary data.</text>
</comment>
<dbReference type="Gene3D" id="2.40.128.20">
    <property type="match status" value="1"/>
</dbReference>
<evidence type="ECO:0000313" key="3">
    <source>
        <dbReference type="Proteomes" id="UP000295075"/>
    </source>
</evidence>
<dbReference type="SUPFAM" id="SSF50814">
    <property type="entry name" value="Lipocalins"/>
    <property type="match status" value="1"/>
</dbReference>